<feature type="region of interest" description="Disordered" evidence="6">
    <location>
        <begin position="227"/>
        <end position="248"/>
    </location>
</feature>
<dbReference type="GO" id="GO:0006366">
    <property type="term" value="P:transcription by RNA polymerase II"/>
    <property type="evidence" value="ECO:0007669"/>
    <property type="project" value="InterPro"/>
</dbReference>
<keyword evidence="4" id="KW-0539">Nucleus</keyword>
<reference evidence="7 8" key="1">
    <citation type="submission" date="2016-07" db="EMBL/GenBank/DDBJ databases">
        <title>Pervasive Adenine N6-methylation of Active Genes in Fungi.</title>
        <authorList>
            <consortium name="DOE Joint Genome Institute"/>
            <person name="Mondo S.J."/>
            <person name="Dannebaum R.O."/>
            <person name="Kuo R.C."/>
            <person name="Labutti K."/>
            <person name="Haridas S."/>
            <person name="Kuo A."/>
            <person name="Salamov A."/>
            <person name="Ahrendt S.R."/>
            <person name="Lipzen A."/>
            <person name="Sullivan W."/>
            <person name="Andreopoulos W.B."/>
            <person name="Clum A."/>
            <person name="Lindquist E."/>
            <person name="Daum C."/>
            <person name="Ramamoorthy G.K."/>
            <person name="Gryganskyi A."/>
            <person name="Culley D."/>
            <person name="Magnuson J.K."/>
            <person name="James T.Y."/>
            <person name="O'Malley M.A."/>
            <person name="Stajich J.E."/>
            <person name="Spatafora J.W."/>
            <person name="Visel A."/>
            <person name="Grigoriev I.V."/>
        </authorList>
    </citation>
    <scope>NUCLEOTIDE SEQUENCE [LARGE SCALE GENOMIC DNA]</scope>
    <source>
        <strain evidence="7 8">12-1054</strain>
    </source>
</reference>
<gene>
    <name evidence="7" type="ORF">BCR37DRAFT_389051</name>
</gene>
<comment type="subcellular location">
    <subcellularLocation>
        <location evidence="1">Nucleus</location>
    </subcellularLocation>
</comment>
<dbReference type="AlphaFoldDB" id="A0A1Y2F1I2"/>
<dbReference type="Pfam" id="PF02269">
    <property type="entry name" value="TFIID-18kDa"/>
    <property type="match status" value="1"/>
</dbReference>
<comment type="similarity">
    <text evidence="5">Belongs to the SPT3 family.</text>
</comment>
<keyword evidence="7" id="KW-0648">Protein biosynthesis</keyword>
<evidence type="ECO:0000256" key="4">
    <source>
        <dbReference type="ARBA" id="ARBA00023242"/>
    </source>
</evidence>
<protein>
    <submittedName>
        <fullName evidence="7">Transcription initiation factor IID, 18kD subunit-domain-containing protein</fullName>
    </submittedName>
</protein>
<evidence type="ECO:0000256" key="5">
    <source>
        <dbReference type="ARBA" id="ARBA00061274"/>
    </source>
</evidence>
<evidence type="ECO:0000256" key="6">
    <source>
        <dbReference type="SAM" id="MobiDB-lite"/>
    </source>
</evidence>
<evidence type="ECO:0000313" key="8">
    <source>
        <dbReference type="Proteomes" id="UP000193685"/>
    </source>
</evidence>
<keyword evidence="2" id="KW-0805">Transcription regulation</keyword>
<dbReference type="RefSeq" id="XP_040723137.1">
    <property type="nucleotide sequence ID" value="XM_040870691.1"/>
</dbReference>
<dbReference type="STRING" id="56484.A0A1Y2F1I2"/>
<dbReference type="EMBL" id="MCFI01000019">
    <property type="protein sequence ID" value="ORY77752.1"/>
    <property type="molecule type" value="Genomic_DNA"/>
</dbReference>
<dbReference type="Proteomes" id="UP000193685">
    <property type="component" value="Unassembled WGS sequence"/>
</dbReference>
<dbReference type="PANTHER" id="PTHR11380:SF16">
    <property type="entry name" value="TRANSCRIPTION INITIATION PROTEIN SPT3 HOMOLOG"/>
    <property type="match status" value="1"/>
</dbReference>
<dbReference type="GO" id="GO:0005634">
    <property type="term" value="C:nucleus"/>
    <property type="evidence" value="ECO:0007669"/>
    <property type="project" value="UniProtKB-SubCell"/>
</dbReference>
<name>A0A1Y2F1I2_PROLT</name>
<organism evidence="7 8">
    <name type="scientific">Protomyces lactucae-debilis</name>
    <dbReference type="NCBI Taxonomy" id="2754530"/>
    <lineage>
        <taxon>Eukaryota</taxon>
        <taxon>Fungi</taxon>
        <taxon>Dikarya</taxon>
        <taxon>Ascomycota</taxon>
        <taxon>Taphrinomycotina</taxon>
        <taxon>Taphrinomycetes</taxon>
        <taxon>Taphrinales</taxon>
        <taxon>Protomycetaceae</taxon>
        <taxon>Protomyces</taxon>
    </lineage>
</organism>
<comment type="caution">
    <text evidence="7">The sequence shown here is derived from an EMBL/GenBank/DDBJ whole genome shotgun (WGS) entry which is preliminary data.</text>
</comment>
<dbReference type="CDD" id="cd22926">
    <property type="entry name" value="HFD_SPT3"/>
    <property type="match status" value="1"/>
</dbReference>
<dbReference type="OrthoDB" id="66982at2759"/>
<evidence type="ECO:0000256" key="2">
    <source>
        <dbReference type="ARBA" id="ARBA00023015"/>
    </source>
</evidence>
<dbReference type="InterPro" id="IPR003195">
    <property type="entry name" value="TFIID_TAF13"/>
</dbReference>
<dbReference type="InterPro" id="IPR009072">
    <property type="entry name" value="Histone-fold"/>
</dbReference>
<dbReference type="GO" id="GO:0046982">
    <property type="term" value="F:protein heterodimerization activity"/>
    <property type="evidence" value="ECO:0007669"/>
    <property type="project" value="InterPro"/>
</dbReference>
<keyword evidence="8" id="KW-1185">Reference proteome</keyword>
<dbReference type="PANTHER" id="PTHR11380">
    <property type="entry name" value="TRANSCRIPTION INITIATION FACTOR TFIID/SUPT3-RELATED"/>
    <property type="match status" value="1"/>
</dbReference>
<evidence type="ECO:0000256" key="1">
    <source>
        <dbReference type="ARBA" id="ARBA00004123"/>
    </source>
</evidence>
<dbReference type="OMA" id="QFMFNEQ"/>
<proteinExistence type="inferred from homology"/>
<dbReference type="GO" id="GO:0003743">
    <property type="term" value="F:translation initiation factor activity"/>
    <property type="evidence" value="ECO:0007669"/>
    <property type="project" value="UniProtKB-KW"/>
</dbReference>
<dbReference type="Gene3D" id="1.10.20.10">
    <property type="entry name" value="Histone, subunit A"/>
    <property type="match status" value="1"/>
</dbReference>
<evidence type="ECO:0000256" key="3">
    <source>
        <dbReference type="ARBA" id="ARBA00023163"/>
    </source>
</evidence>
<keyword evidence="7" id="KW-0396">Initiation factor</keyword>
<keyword evidence="3" id="KW-0804">Transcription</keyword>
<dbReference type="SUPFAM" id="SSF47113">
    <property type="entry name" value="Histone-fold"/>
    <property type="match status" value="2"/>
</dbReference>
<dbReference type="GO" id="GO:0000124">
    <property type="term" value="C:SAGA complex"/>
    <property type="evidence" value="ECO:0007669"/>
    <property type="project" value="TreeGrafter"/>
</dbReference>
<sequence>MFVIGDSEPAPETTGLVEEIVRSQIVEMLTQATAQASKRGSKSISVDDLIFLIRHDRAKVSRLRTYLSWKDVRKNAKETDGGADATELLDDGAQADAKLKYKKAKVGLPWDLNSLFSEQVPEREDEEDDEEMEANYVTMQRLKNADERTRSMSKDEYVHWSECRQASFTYRKSKRFREWTQMTTWTESRPGDDIVDILGFLSFEIVASITEEALKVKALEVDDEAEGQARKRRKLASERTLFDGPEEGRTPLAVKHIEEAFRRLQVPSRQHMAIRNFHGGSYRKRIILI</sequence>
<evidence type="ECO:0000313" key="7">
    <source>
        <dbReference type="EMBL" id="ORY77752.1"/>
    </source>
</evidence>
<dbReference type="GO" id="GO:0003712">
    <property type="term" value="F:transcription coregulator activity"/>
    <property type="evidence" value="ECO:0007669"/>
    <property type="project" value="TreeGrafter"/>
</dbReference>
<feature type="compositionally biased region" description="Basic and acidic residues" evidence="6">
    <location>
        <begin position="235"/>
        <end position="248"/>
    </location>
</feature>
<accession>A0A1Y2F1I2</accession>
<dbReference type="GeneID" id="63787290"/>